<gene>
    <name evidence="1" type="ORF">PAHAL_9G068700</name>
</gene>
<proteinExistence type="predicted"/>
<reference evidence="1" key="1">
    <citation type="submission" date="2018-04" db="EMBL/GenBank/DDBJ databases">
        <title>WGS assembly of Panicum hallii.</title>
        <authorList>
            <person name="Lovell J."/>
            <person name="Jenkins J."/>
            <person name="Lowry D."/>
            <person name="Mamidi S."/>
            <person name="Sreedasyam A."/>
            <person name="Weng X."/>
            <person name="Barry K."/>
            <person name="Bonette J."/>
            <person name="Campitelli B."/>
            <person name="Daum C."/>
            <person name="Gordon S."/>
            <person name="Gould B."/>
            <person name="Lipzen A."/>
            <person name="Macqueen A."/>
            <person name="Palacio-Mejia J."/>
            <person name="Plott C."/>
            <person name="Shakirov E."/>
            <person name="Shu S."/>
            <person name="Yoshinaga Y."/>
            <person name="Zane M."/>
            <person name="Rokhsar D."/>
            <person name="Grimwood J."/>
            <person name="Schmutz J."/>
            <person name="Juenger T."/>
        </authorList>
    </citation>
    <scope>NUCLEOTIDE SEQUENCE [LARGE SCALE GENOMIC DNA]</scope>
    <source>
        <strain evidence="1">FIL2</strain>
    </source>
</reference>
<sequence length="58" mass="6093">MCIAHLVTGRAAPTVTPQCAVVSVVPTMCSTKCHFHGKFSCGVASRDSVKCTMKKPLA</sequence>
<dbReference type="Proteomes" id="UP000243499">
    <property type="component" value="Chromosome 9"/>
</dbReference>
<protein>
    <submittedName>
        <fullName evidence="1">Uncharacterized protein</fullName>
    </submittedName>
</protein>
<organism evidence="1">
    <name type="scientific">Panicum hallii</name>
    <dbReference type="NCBI Taxonomy" id="206008"/>
    <lineage>
        <taxon>Eukaryota</taxon>
        <taxon>Viridiplantae</taxon>
        <taxon>Streptophyta</taxon>
        <taxon>Embryophyta</taxon>
        <taxon>Tracheophyta</taxon>
        <taxon>Spermatophyta</taxon>
        <taxon>Magnoliopsida</taxon>
        <taxon>Liliopsida</taxon>
        <taxon>Poales</taxon>
        <taxon>Poaceae</taxon>
        <taxon>PACMAD clade</taxon>
        <taxon>Panicoideae</taxon>
        <taxon>Panicodae</taxon>
        <taxon>Paniceae</taxon>
        <taxon>Panicinae</taxon>
        <taxon>Panicum</taxon>
        <taxon>Panicum sect. Panicum</taxon>
    </lineage>
</organism>
<name>A0A2T8I0E1_9POAL</name>
<evidence type="ECO:0000313" key="1">
    <source>
        <dbReference type="EMBL" id="PVH31157.1"/>
    </source>
</evidence>
<dbReference type="AlphaFoldDB" id="A0A2T8I0E1"/>
<accession>A0A2T8I0E1</accession>
<dbReference type="Gramene" id="PVH31157">
    <property type="protein sequence ID" value="PVH31157"/>
    <property type="gene ID" value="PAHAL_9G068700"/>
</dbReference>
<dbReference type="EMBL" id="CM008054">
    <property type="protein sequence ID" value="PVH31157.1"/>
    <property type="molecule type" value="Genomic_DNA"/>
</dbReference>